<dbReference type="PANTHER" id="PTHR30249">
    <property type="entry name" value="PUTATIVE SEROTONIN TRANSPORTER"/>
    <property type="match status" value="1"/>
</dbReference>
<gene>
    <name evidence="6" type="ORF">DEH84_03090</name>
</gene>
<keyword evidence="6" id="KW-0378">Hydrolase</keyword>
<organism evidence="6 7">
    <name type="scientific">Aquabacterium olei</name>
    <dbReference type="NCBI Taxonomy" id="1296669"/>
    <lineage>
        <taxon>Bacteria</taxon>
        <taxon>Pseudomonadati</taxon>
        <taxon>Pseudomonadota</taxon>
        <taxon>Betaproteobacteria</taxon>
        <taxon>Burkholderiales</taxon>
        <taxon>Aquabacterium</taxon>
    </lineage>
</organism>
<accession>A0A2U8FN91</accession>
<dbReference type="Proteomes" id="UP000244892">
    <property type="component" value="Chromosome"/>
</dbReference>
<dbReference type="RefSeq" id="WP_109034679.1">
    <property type="nucleotide sequence ID" value="NZ_CP029210.1"/>
</dbReference>
<dbReference type="Pfam" id="PF04172">
    <property type="entry name" value="LrgB"/>
    <property type="match status" value="1"/>
</dbReference>
<evidence type="ECO:0000256" key="1">
    <source>
        <dbReference type="ARBA" id="ARBA00004141"/>
    </source>
</evidence>
<proteinExistence type="predicted"/>
<comment type="subcellular location">
    <subcellularLocation>
        <location evidence="1">Membrane</location>
        <topology evidence="1">Multi-pass membrane protein</topology>
    </subcellularLocation>
</comment>
<evidence type="ECO:0000256" key="3">
    <source>
        <dbReference type="ARBA" id="ARBA00022989"/>
    </source>
</evidence>
<feature type="transmembrane region" description="Helical" evidence="5">
    <location>
        <begin position="97"/>
        <end position="119"/>
    </location>
</feature>
<dbReference type="PANTHER" id="PTHR30249:SF16">
    <property type="entry name" value="INNER MEMBRANE PROTEIN"/>
    <property type="match status" value="1"/>
</dbReference>
<evidence type="ECO:0000313" key="6">
    <source>
        <dbReference type="EMBL" id="AWI52521.1"/>
    </source>
</evidence>
<feature type="transmembrane region" description="Helical" evidence="5">
    <location>
        <begin position="131"/>
        <end position="149"/>
    </location>
</feature>
<keyword evidence="3 5" id="KW-1133">Transmembrane helix</keyword>
<feature type="transmembrane region" description="Helical" evidence="5">
    <location>
        <begin position="154"/>
        <end position="174"/>
    </location>
</feature>
<keyword evidence="4 5" id="KW-0472">Membrane</keyword>
<feature type="transmembrane region" description="Helical" evidence="5">
    <location>
        <begin position="37"/>
        <end position="57"/>
    </location>
</feature>
<keyword evidence="2 5" id="KW-0812">Transmembrane</keyword>
<feature type="transmembrane region" description="Helical" evidence="5">
    <location>
        <begin position="69"/>
        <end position="85"/>
    </location>
</feature>
<dbReference type="AlphaFoldDB" id="A0A2U8FN91"/>
<keyword evidence="7" id="KW-1185">Reference proteome</keyword>
<evidence type="ECO:0000313" key="7">
    <source>
        <dbReference type="Proteomes" id="UP000244892"/>
    </source>
</evidence>
<dbReference type="GO" id="GO:0016020">
    <property type="term" value="C:membrane"/>
    <property type="evidence" value="ECO:0007669"/>
    <property type="project" value="UniProtKB-SubCell"/>
</dbReference>
<reference evidence="6 7" key="1">
    <citation type="submission" date="2018-05" db="EMBL/GenBank/DDBJ databases">
        <title>complete genome sequence of Aquabacterium olei NBRC 110486.</title>
        <authorList>
            <person name="Tang B."/>
            <person name="Chang J."/>
            <person name="Zhang L."/>
            <person name="Yang H."/>
        </authorList>
    </citation>
    <scope>NUCLEOTIDE SEQUENCE [LARGE SCALE GENOMIC DNA]</scope>
    <source>
        <strain evidence="6 7">NBRC 110486</strain>
    </source>
</reference>
<dbReference type="GO" id="GO:0016787">
    <property type="term" value="F:hydrolase activity"/>
    <property type="evidence" value="ECO:0007669"/>
    <property type="project" value="UniProtKB-KW"/>
</dbReference>
<name>A0A2U8FN91_9BURK</name>
<evidence type="ECO:0000256" key="4">
    <source>
        <dbReference type="ARBA" id="ARBA00023136"/>
    </source>
</evidence>
<protein>
    <submittedName>
        <fullName evidence="6">Murein hydrolase effector protein LrgB</fullName>
    </submittedName>
</protein>
<evidence type="ECO:0000256" key="5">
    <source>
        <dbReference type="SAM" id="Phobius"/>
    </source>
</evidence>
<sequence length="235" mass="25019">MSAVDLFGAPAVAAASLVLTLGIYHAARRLFQRHPRIWLTPIIVTPLVLLVLLLGSGTPYEVYYTHTRWLTWMLGPATVAFAYPIHQQRGLIRRYPITLSIGVLTGVVLGVGSSWVLAWALGLPDEVMRNILPRSVSSPFAMPVAIMLGVQPELAVMCVLVTGVFGMVVGHGWLTWLNVSHPVAVGSAFGAATHGVGTAKAWQIGPEQGAVSSLTMIFSGIVLVLIGPLLARALA</sequence>
<dbReference type="EMBL" id="CP029210">
    <property type="protein sequence ID" value="AWI52521.1"/>
    <property type="molecule type" value="Genomic_DNA"/>
</dbReference>
<feature type="transmembrane region" description="Helical" evidence="5">
    <location>
        <begin position="210"/>
        <end position="231"/>
    </location>
</feature>
<dbReference type="InterPro" id="IPR007300">
    <property type="entry name" value="CidB/LrgB"/>
</dbReference>
<dbReference type="KEGG" id="aon:DEH84_03090"/>
<evidence type="ECO:0000256" key="2">
    <source>
        <dbReference type="ARBA" id="ARBA00022692"/>
    </source>
</evidence>
<dbReference type="OrthoDB" id="9811701at2"/>
<feature type="transmembrane region" description="Helical" evidence="5">
    <location>
        <begin position="6"/>
        <end position="25"/>
    </location>
</feature>